<dbReference type="AlphaFoldDB" id="A0A4R2MEZ5"/>
<name>A0A4R2MEZ5_RUBGE</name>
<dbReference type="GeneID" id="99686860"/>
<dbReference type="EMBL" id="SLXD01000001">
    <property type="protein sequence ID" value="TCP05260.1"/>
    <property type="molecule type" value="Genomic_DNA"/>
</dbReference>
<accession>A0A4R2MEZ5</accession>
<feature type="domain" description="N-acetyltransferase" evidence="1">
    <location>
        <begin position="24"/>
        <end position="194"/>
    </location>
</feature>
<gene>
    <name evidence="2" type="ORF">EV684_101132</name>
</gene>
<evidence type="ECO:0000313" key="2">
    <source>
        <dbReference type="EMBL" id="TCP05260.1"/>
    </source>
</evidence>
<reference evidence="2 3" key="1">
    <citation type="submission" date="2019-03" db="EMBL/GenBank/DDBJ databases">
        <title>Genomic Encyclopedia of Type Strains, Phase IV (KMG-IV): sequencing the most valuable type-strain genomes for metagenomic binning, comparative biology and taxonomic classification.</title>
        <authorList>
            <person name="Goeker M."/>
        </authorList>
    </citation>
    <scope>NUCLEOTIDE SEQUENCE [LARGE SCALE GENOMIC DNA]</scope>
    <source>
        <strain evidence="2 3">DSM 1709</strain>
    </source>
</reference>
<dbReference type="Gene3D" id="3.40.630.30">
    <property type="match status" value="1"/>
</dbReference>
<dbReference type="Pfam" id="PF00583">
    <property type="entry name" value="Acetyltransf_1"/>
    <property type="match status" value="1"/>
</dbReference>
<protein>
    <recommendedName>
        <fullName evidence="1">N-acetyltransferase domain-containing protein</fullName>
    </recommendedName>
</protein>
<dbReference type="RefSeq" id="WP_132644279.1">
    <property type="nucleotide sequence ID" value="NZ_CP181386.1"/>
</dbReference>
<evidence type="ECO:0000259" key="1">
    <source>
        <dbReference type="PROSITE" id="PS51186"/>
    </source>
</evidence>
<organism evidence="2 3">
    <name type="scientific">Rubrivivax gelatinosus</name>
    <name type="common">Rhodocyclus gelatinosus</name>
    <name type="synonym">Rhodopseudomonas gelatinosa</name>
    <dbReference type="NCBI Taxonomy" id="28068"/>
    <lineage>
        <taxon>Bacteria</taxon>
        <taxon>Pseudomonadati</taxon>
        <taxon>Pseudomonadota</taxon>
        <taxon>Betaproteobacteria</taxon>
        <taxon>Burkholderiales</taxon>
        <taxon>Sphaerotilaceae</taxon>
        <taxon>Rubrivivax</taxon>
    </lineage>
</organism>
<dbReference type="PROSITE" id="PS51186">
    <property type="entry name" value="GNAT"/>
    <property type="match status" value="1"/>
</dbReference>
<sequence length="245" mass="27054">MQTESEVPGHEQGAAAAAAAQQWAPIRKLAERHRPRVLQHLLALEGHDRYLRFGYAAGNHQIEQYVARLDFERDEIFGIFNRRLELVAVAHLAHLGESDRPGAEAEFGVSVSARARGRGWGSRLFGLCMVHARNRGVYTLLIHALAENSAMLRIARNAGAEVGFDGPDALARVYLPPQDLASQVEAVVEQQVADFDYGLKRHARRFDRWLNLWGGVGTLPELGDAAVSQVSRRPGARERGTTPPV</sequence>
<dbReference type="InterPro" id="IPR000182">
    <property type="entry name" value="GNAT_dom"/>
</dbReference>
<dbReference type="InterPro" id="IPR016181">
    <property type="entry name" value="Acyl_CoA_acyltransferase"/>
</dbReference>
<dbReference type="Proteomes" id="UP000295106">
    <property type="component" value="Unassembled WGS sequence"/>
</dbReference>
<proteinExistence type="predicted"/>
<dbReference type="GO" id="GO:0016747">
    <property type="term" value="F:acyltransferase activity, transferring groups other than amino-acyl groups"/>
    <property type="evidence" value="ECO:0007669"/>
    <property type="project" value="InterPro"/>
</dbReference>
<dbReference type="OrthoDB" id="9178559at2"/>
<evidence type="ECO:0000313" key="3">
    <source>
        <dbReference type="Proteomes" id="UP000295106"/>
    </source>
</evidence>
<comment type="caution">
    <text evidence="2">The sequence shown here is derived from an EMBL/GenBank/DDBJ whole genome shotgun (WGS) entry which is preliminary data.</text>
</comment>
<dbReference type="SUPFAM" id="SSF55729">
    <property type="entry name" value="Acyl-CoA N-acyltransferases (Nat)"/>
    <property type="match status" value="1"/>
</dbReference>